<dbReference type="PANTHER" id="PTHR18964:SF149">
    <property type="entry name" value="BIFUNCTIONAL UDP-N-ACETYLGLUCOSAMINE 2-EPIMERASE_N-ACETYLMANNOSAMINE KINASE"/>
    <property type="match status" value="1"/>
</dbReference>
<accession>A0A7C4H6T2</accession>
<dbReference type="InterPro" id="IPR043129">
    <property type="entry name" value="ATPase_NBD"/>
</dbReference>
<dbReference type="GO" id="GO:0009384">
    <property type="term" value="F:N-acylmannosamine kinase activity"/>
    <property type="evidence" value="ECO:0007669"/>
    <property type="project" value="TreeGrafter"/>
</dbReference>
<comment type="caution">
    <text evidence="1">The sequence shown here is derived from an EMBL/GenBank/DDBJ whole genome shotgun (WGS) entry which is preliminary data.</text>
</comment>
<dbReference type="SUPFAM" id="SSF53067">
    <property type="entry name" value="Actin-like ATPase domain"/>
    <property type="match status" value="1"/>
</dbReference>
<reference evidence="1" key="1">
    <citation type="journal article" date="2020" name="mSystems">
        <title>Genome- and Community-Level Interaction Insights into Carbon Utilization and Element Cycling Functions of Hydrothermarchaeota in Hydrothermal Sediment.</title>
        <authorList>
            <person name="Zhou Z."/>
            <person name="Liu Y."/>
            <person name="Xu W."/>
            <person name="Pan J."/>
            <person name="Luo Z.H."/>
            <person name="Li M."/>
        </authorList>
    </citation>
    <scope>NUCLEOTIDE SEQUENCE [LARGE SCALE GENOMIC DNA]</scope>
    <source>
        <strain evidence="1">SpSt-658</strain>
    </source>
</reference>
<dbReference type="GO" id="GO:0008761">
    <property type="term" value="F:UDP-N-acetylglucosamine 2-epimerase activity"/>
    <property type="evidence" value="ECO:0007669"/>
    <property type="project" value="TreeGrafter"/>
</dbReference>
<dbReference type="CDD" id="cd24063">
    <property type="entry name" value="ASKHA_NBD_ROK_ApGLK-like"/>
    <property type="match status" value="1"/>
</dbReference>
<dbReference type="PANTHER" id="PTHR18964">
    <property type="entry name" value="ROK (REPRESSOR, ORF, KINASE) FAMILY"/>
    <property type="match status" value="1"/>
</dbReference>
<dbReference type="Pfam" id="PF00480">
    <property type="entry name" value="ROK"/>
    <property type="match status" value="1"/>
</dbReference>
<dbReference type="Gene3D" id="3.30.420.40">
    <property type="match status" value="2"/>
</dbReference>
<protein>
    <submittedName>
        <fullName evidence="1">ROK family protein</fullName>
    </submittedName>
</protein>
<evidence type="ECO:0000313" key="1">
    <source>
        <dbReference type="EMBL" id="HGM06877.1"/>
    </source>
</evidence>
<dbReference type="EMBL" id="DTCA01000021">
    <property type="protein sequence ID" value="HGM06877.1"/>
    <property type="molecule type" value="Genomic_DNA"/>
</dbReference>
<dbReference type="AlphaFoldDB" id="A0A7C4H6T2"/>
<sequence>MGYVVGVDIGGTWIRVALASKDGSITKRYITPTPREGDKYTVANTITEIIRNIFPSYIQEIETIGIGTAGPLDLSKGTVIGAPNIPIHVFELGKPLTEEFKKPVIVANDCIAAVWGEKLFGLGQDKSNIVYITLSTGIGGGVIVNDTLLLGKMGNAHEVGHMVVDIDGRMECGCGGKGHWEAYAGGANIPKFASNIIKDSKLNDEDKESPIYKAFIEQKLTSEMIYREASKGDKLALKIVNEINKYNIAGFENIINVYDPEIITIGGAIALKNPPTLVVEPIRKGIENSKGIVTYRPRIELTPLGEDIVLIGAIALAVKPPRNLISMLKYLEQP</sequence>
<gene>
    <name evidence="1" type="ORF">ENU31_00505</name>
</gene>
<dbReference type="InterPro" id="IPR000600">
    <property type="entry name" value="ROK"/>
</dbReference>
<organism evidence="1">
    <name type="scientific">Ignisphaera aggregans</name>
    <dbReference type="NCBI Taxonomy" id="334771"/>
    <lineage>
        <taxon>Archaea</taxon>
        <taxon>Thermoproteota</taxon>
        <taxon>Thermoprotei</taxon>
        <taxon>Desulfurococcales</taxon>
        <taxon>Desulfurococcaceae</taxon>
        <taxon>Ignisphaera</taxon>
    </lineage>
</organism>
<name>A0A7C4H6T2_9CREN</name>
<proteinExistence type="predicted"/>